<reference evidence="1" key="1">
    <citation type="journal article" date="2019" name="Sci. Rep.">
        <title>Draft genome of Tanacetum cinerariifolium, the natural source of mosquito coil.</title>
        <authorList>
            <person name="Yamashiro T."/>
            <person name="Shiraishi A."/>
            <person name="Satake H."/>
            <person name="Nakayama K."/>
        </authorList>
    </citation>
    <scope>NUCLEOTIDE SEQUENCE</scope>
</reference>
<name>A0A699XQ99_TANCI</name>
<keyword evidence="1" id="KW-0808">Transferase</keyword>
<dbReference type="AlphaFoldDB" id="A0A699XQ99"/>
<sequence>MDDPSRVKEEFRSHFASRFQAPGVNRSRLNFRFPNRLNPDHVVELENLITRDEIRNAVWACG</sequence>
<keyword evidence="1" id="KW-0695">RNA-directed DNA polymerase</keyword>
<protein>
    <submittedName>
        <fullName evidence="1">RNA-directed DNA polymerase, eukaryota, reverse transcriptase zinc-binding domain protein</fullName>
    </submittedName>
</protein>
<comment type="caution">
    <text evidence="1">The sequence shown here is derived from an EMBL/GenBank/DDBJ whole genome shotgun (WGS) entry which is preliminary data.</text>
</comment>
<organism evidence="1">
    <name type="scientific">Tanacetum cinerariifolium</name>
    <name type="common">Dalmatian daisy</name>
    <name type="synonym">Chrysanthemum cinerariifolium</name>
    <dbReference type="NCBI Taxonomy" id="118510"/>
    <lineage>
        <taxon>Eukaryota</taxon>
        <taxon>Viridiplantae</taxon>
        <taxon>Streptophyta</taxon>
        <taxon>Embryophyta</taxon>
        <taxon>Tracheophyta</taxon>
        <taxon>Spermatophyta</taxon>
        <taxon>Magnoliopsida</taxon>
        <taxon>eudicotyledons</taxon>
        <taxon>Gunneridae</taxon>
        <taxon>Pentapetalae</taxon>
        <taxon>asterids</taxon>
        <taxon>campanulids</taxon>
        <taxon>Asterales</taxon>
        <taxon>Asteraceae</taxon>
        <taxon>Asteroideae</taxon>
        <taxon>Anthemideae</taxon>
        <taxon>Anthemidinae</taxon>
        <taxon>Tanacetum</taxon>
    </lineage>
</organism>
<proteinExistence type="predicted"/>
<evidence type="ECO:0000313" key="1">
    <source>
        <dbReference type="EMBL" id="GFD62009.1"/>
    </source>
</evidence>
<accession>A0A699XQ99</accession>
<keyword evidence="1" id="KW-0548">Nucleotidyltransferase</keyword>
<feature type="non-terminal residue" evidence="1">
    <location>
        <position position="62"/>
    </location>
</feature>
<dbReference type="EMBL" id="BKCJ011909335">
    <property type="protein sequence ID" value="GFD62009.1"/>
    <property type="molecule type" value="Genomic_DNA"/>
</dbReference>
<gene>
    <name evidence="1" type="ORF">Tci_933978</name>
</gene>
<dbReference type="GO" id="GO:0003964">
    <property type="term" value="F:RNA-directed DNA polymerase activity"/>
    <property type="evidence" value="ECO:0007669"/>
    <property type="project" value="UniProtKB-KW"/>
</dbReference>